<proteinExistence type="inferred from homology"/>
<dbReference type="PANTHER" id="PTHR11802">
    <property type="entry name" value="SERINE PROTEASE FAMILY S10 SERINE CARBOXYPEPTIDASE"/>
    <property type="match status" value="1"/>
</dbReference>
<dbReference type="GO" id="GO:0006508">
    <property type="term" value="P:proteolysis"/>
    <property type="evidence" value="ECO:0007669"/>
    <property type="project" value="UniProtKB-KW"/>
</dbReference>
<dbReference type="InterPro" id="IPR001563">
    <property type="entry name" value="Peptidase_S10"/>
</dbReference>
<evidence type="ECO:0000256" key="3">
    <source>
        <dbReference type="ARBA" id="ARBA00022670"/>
    </source>
</evidence>
<dbReference type="PROSITE" id="PS00560">
    <property type="entry name" value="CARBOXYPEPT_SER_HIS"/>
    <property type="match status" value="1"/>
</dbReference>
<protein>
    <recommendedName>
        <fullName evidence="7">Carboxypeptidase</fullName>
        <ecNumber evidence="7">3.4.16.-</ecNumber>
    </recommendedName>
</protein>
<evidence type="ECO:0000256" key="5">
    <source>
        <dbReference type="ARBA" id="ARBA00022801"/>
    </source>
</evidence>
<dbReference type="InterPro" id="IPR029058">
    <property type="entry name" value="AB_hydrolase_fold"/>
</dbReference>
<keyword evidence="5 7" id="KW-0378">Hydrolase</keyword>
<keyword evidence="11" id="KW-1185">Reference proteome</keyword>
<dbReference type="InterPro" id="IPR018202">
    <property type="entry name" value="Ser_caboxypep_ser_AS"/>
</dbReference>
<keyword evidence="9" id="KW-0812">Transmembrane</keyword>
<organism evidence="10 11">
    <name type="scientific">Xylaria hypoxylon</name>
    <dbReference type="NCBI Taxonomy" id="37992"/>
    <lineage>
        <taxon>Eukaryota</taxon>
        <taxon>Fungi</taxon>
        <taxon>Dikarya</taxon>
        <taxon>Ascomycota</taxon>
        <taxon>Pezizomycotina</taxon>
        <taxon>Sordariomycetes</taxon>
        <taxon>Xylariomycetidae</taxon>
        <taxon>Xylariales</taxon>
        <taxon>Xylariaceae</taxon>
        <taxon>Xylaria</taxon>
    </lineage>
</organism>
<dbReference type="OrthoDB" id="443318at2759"/>
<evidence type="ECO:0000256" key="8">
    <source>
        <dbReference type="SAM" id="MobiDB-lite"/>
    </source>
</evidence>
<evidence type="ECO:0000256" key="9">
    <source>
        <dbReference type="SAM" id="Phobius"/>
    </source>
</evidence>
<dbReference type="Pfam" id="PF00450">
    <property type="entry name" value="Peptidase_S10"/>
    <property type="match status" value="1"/>
</dbReference>
<feature type="transmembrane region" description="Helical" evidence="9">
    <location>
        <begin position="579"/>
        <end position="600"/>
    </location>
</feature>
<evidence type="ECO:0000256" key="6">
    <source>
        <dbReference type="ARBA" id="ARBA00023180"/>
    </source>
</evidence>
<gene>
    <name evidence="10" type="ORF">E0Z10_g5873</name>
</gene>
<dbReference type="PROSITE" id="PS00131">
    <property type="entry name" value="CARBOXYPEPT_SER_SER"/>
    <property type="match status" value="1"/>
</dbReference>
<evidence type="ECO:0000256" key="7">
    <source>
        <dbReference type="RuleBase" id="RU361156"/>
    </source>
</evidence>
<feature type="chain" id="PRO_5021459898" description="Carboxypeptidase" evidence="7">
    <location>
        <begin position="20"/>
        <end position="602"/>
    </location>
</feature>
<evidence type="ECO:0000256" key="1">
    <source>
        <dbReference type="ARBA" id="ARBA00009431"/>
    </source>
</evidence>
<dbReference type="PANTHER" id="PTHR11802:SF479">
    <property type="entry name" value="CARBOXYPEPTIDASE"/>
    <property type="match status" value="1"/>
</dbReference>
<evidence type="ECO:0000256" key="4">
    <source>
        <dbReference type="ARBA" id="ARBA00022729"/>
    </source>
</evidence>
<reference evidence="10 11" key="1">
    <citation type="submission" date="2019-03" db="EMBL/GenBank/DDBJ databases">
        <title>Draft genome sequence of Xylaria hypoxylon DSM 108379, a ubiquitous saprotrophic-parasitic fungi on hardwood.</title>
        <authorList>
            <person name="Buettner E."/>
            <person name="Leonhardt S."/>
            <person name="Gebauer A.M."/>
            <person name="Liers C."/>
            <person name="Hofrichter M."/>
            <person name="Kellner H."/>
        </authorList>
    </citation>
    <scope>NUCLEOTIDE SEQUENCE [LARGE SCALE GENOMIC DNA]</scope>
    <source>
        <strain evidence="10 11">DSM 108379</strain>
    </source>
</reference>
<dbReference type="AlphaFoldDB" id="A0A4Z0YHG8"/>
<dbReference type="Proteomes" id="UP000297716">
    <property type="component" value="Unassembled WGS sequence"/>
</dbReference>
<dbReference type="SUPFAM" id="SSF53474">
    <property type="entry name" value="alpha/beta-Hydrolases"/>
    <property type="match status" value="1"/>
</dbReference>
<dbReference type="InterPro" id="IPR033124">
    <property type="entry name" value="Ser_caboxypep_his_AS"/>
</dbReference>
<keyword evidence="3 7" id="KW-0645">Protease</keyword>
<comment type="caution">
    <text evidence="10">The sequence shown here is derived from an EMBL/GenBank/DDBJ whole genome shotgun (WGS) entry which is preliminary data.</text>
</comment>
<comment type="similarity">
    <text evidence="1 7">Belongs to the peptidase S10 family.</text>
</comment>
<evidence type="ECO:0000256" key="2">
    <source>
        <dbReference type="ARBA" id="ARBA00022645"/>
    </source>
</evidence>
<dbReference type="PRINTS" id="PR00724">
    <property type="entry name" value="CRBOXYPTASEC"/>
</dbReference>
<dbReference type="EC" id="3.4.16.-" evidence="7"/>
<dbReference type="Gene3D" id="3.40.50.1820">
    <property type="entry name" value="alpha/beta hydrolase"/>
    <property type="match status" value="1"/>
</dbReference>
<keyword evidence="2 7" id="KW-0121">Carboxypeptidase</keyword>
<evidence type="ECO:0000313" key="10">
    <source>
        <dbReference type="EMBL" id="TGJ82877.1"/>
    </source>
</evidence>
<dbReference type="STRING" id="37992.A0A4Z0YHG8"/>
<dbReference type="EMBL" id="SKBN01000112">
    <property type="protein sequence ID" value="TGJ82877.1"/>
    <property type="molecule type" value="Genomic_DNA"/>
</dbReference>
<feature type="signal peptide" evidence="7">
    <location>
        <begin position="1"/>
        <end position="19"/>
    </location>
</feature>
<feature type="region of interest" description="Disordered" evidence="8">
    <location>
        <begin position="547"/>
        <end position="580"/>
    </location>
</feature>
<keyword evidence="9" id="KW-1133">Transmembrane helix</keyword>
<sequence>MRGSAIFTGLLSVAAVAEATRSWQHVGKKPRNKPARSEINALDHYLATRQVPEPRFANENTTKFAVNGTGVPDVEFDVGESYSGYLPISDDPDDTNELFFWFFANSEGSDAKEILIWLNGGPGCSSFEGVIQENGPFQWQYGTYKPIPNPWAWNRLINTIWVEQPIGTGFSRGEVTATSEEDVAKQFIGFWKNFVKTFSLQGYKVYIAGESYAGAYCPYIASAMLDANDTTYYDMSGLLIYDPVIGNEIVQDSLTTVPFADYHHNLMPFNNSFSQHIHELHDSCGFAAYQDKYLTYPAAGPQPSNLTETVSEECAGLWELVLDNALSLNPCFDVYQVATTCPLLWDVLGYPGSFPYSPAGSGPIYFDREDVKRAIHADVNHTWEACSSTDVFVDNTDTSDPSAWRALPHVIDATKNVIIAHGTLDMILLTNGTLLSIQNMTWGGKLGFESAPVEPFFVPYHKDSTPSDIYAETDATVLGAITGAGVMGTAHTERGLTYVGIDLSGHMVPQYAPSAAFRHLEFLLGHVDSLSSTDAFTFESNITQPAVDTLGNGTGPATFSSESSDDASGSGNNSTPKGAASSLGVAGSLFACVVVFTAMLNM</sequence>
<keyword evidence="9" id="KW-0472">Membrane</keyword>
<accession>A0A4Z0YHG8</accession>
<dbReference type="GO" id="GO:0004185">
    <property type="term" value="F:serine-type carboxypeptidase activity"/>
    <property type="evidence" value="ECO:0007669"/>
    <property type="project" value="UniProtKB-UniRule"/>
</dbReference>
<name>A0A4Z0YHG8_9PEZI</name>
<dbReference type="FunFam" id="3.40.50.1820:FF:000118">
    <property type="entry name" value="Carboxypeptidase"/>
    <property type="match status" value="1"/>
</dbReference>
<keyword evidence="6" id="KW-0325">Glycoprotein</keyword>
<keyword evidence="4 7" id="KW-0732">Signal</keyword>
<feature type="compositionally biased region" description="Low complexity" evidence="8">
    <location>
        <begin position="560"/>
        <end position="574"/>
    </location>
</feature>
<evidence type="ECO:0000313" key="11">
    <source>
        <dbReference type="Proteomes" id="UP000297716"/>
    </source>
</evidence>